<dbReference type="InterPro" id="IPR050271">
    <property type="entry name" value="UDP-glycosyltransferase"/>
</dbReference>
<dbReference type="InterPro" id="IPR035595">
    <property type="entry name" value="UDP_glycos_trans_CS"/>
</dbReference>
<dbReference type="Pfam" id="PF00201">
    <property type="entry name" value="UDPGT"/>
    <property type="match status" value="1"/>
</dbReference>
<dbReference type="AlphaFoldDB" id="A0A9P0FAE0"/>
<evidence type="ECO:0000256" key="9">
    <source>
        <dbReference type="ARBA" id="ARBA00023180"/>
    </source>
</evidence>
<evidence type="ECO:0000256" key="8">
    <source>
        <dbReference type="ARBA" id="ARBA00023136"/>
    </source>
</evidence>
<keyword evidence="7 12" id="KW-1133">Transmembrane helix</keyword>
<dbReference type="GO" id="GO:0016020">
    <property type="term" value="C:membrane"/>
    <property type="evidence" value="ECO:0007669"/>
    <property type="project" value="UniProtKB-SubCell"/>
</dbReference>
<evidence type="ECO:0000256" key="3">
    <source>
        <dbReference type="ARBA" id="ARBA00022676"/>
    </source>
</evidence>
<dbReference type="Gene3D" id="3.40.50.2000">
    <property type="entry name" value="Glycogen Phosphorylase B"/>
    <property type="match status" value="2"/>
</dbReference>
<organism evidence="13 14">
    <name type="scientific">Bemisia tabaci</name>
    <name type="common">Sweetpotato whitefly</name>
    <name type="synonym">Aleurodes tabaci</name>
    <dbReference type="NCBI Taxonomy" id="7038"/>
    <lineage>
        <taxon>Eukaryota</taxon>
        <taxon>Metazoa</taxon>
        <taxon>Ecdysozoa</taxon>
        <taxon>Arthropoda</taxon>
        <taxon>Hexapoda</taxon>
        <taxon>Insecta</taxon>
        <taxon>Pterygota</taxon>
        <taxon>Neoptera</taxon>
        <taxon>Paraneoptera</taxon>
        <taxon>Hemiptera</taxon>
        <taxon>Sternorrhyncha</taxon>
        <taxon>Aleyrodoidea</taxon>
        <taxon>Aleyrodidae</taxon>
        <taxon>Aleyrodinae</taxon>
        <taxon>Bemisia</taxon>
    </lineage>
</organism>
<dbReference type="GO" id="GO:0005783">
    <property type="term" value="C:endoplasmic reticulum"/>
    <property type="evidence" value="ECO:0007669"/>
    <property type="project" value="UniProtKB-SubCell"/>
</dbReference>
<dbReference type="InterPro" id="IPR002213">
    <property type="entry name" value="UDP_glucos_trans"/>
</dbReference>
<dbReference type="EC" id="2.4.1.17" evidence="12"/>
<dbReference type="SUPFAM" id="SSF53756">
    <property type="entry name" value="UDP-Glycosyltransferase/glycogen phosphorylase"/>
    <property type="match status" value="1"/>
</dbReference>
<evidence type="ECO:0000256" key="6">
    <source>
        <dbReference type="ARBA" id="ARBA00022824"/>
    </source>
</evidence>
<comment type="catalytic activity">
    <reaction evidence="12">
        <text>glucuronate acceptor + UDP-alpha-D-glucuronate = acceptor beta-D-glucuronoside + UDP + H(+)</text>
        <dbReference type="Rhea" id="RHEA:21032"/>
        <dbReference type="ChEBI" id="CHEBI:15378"/>
        <dbReference type="ChEBI" id="CHEBI:58052"/>
        <dbReference type="ChEBI" id="CHEBI:58223"/>
        <dbReference type="ChEBI" id="CHEBI:132367"/>
        <dbReference type="ChEBI" id="CHEBI:132368"/>
        <dbReference type="EC" id="2.4.1.17"/>
    </reaction>
</comment>
<dbReference type="Proteomes" id="UP001152759">
    <property type="component" value="Chromosome 9"/>
</dbReference>
<evidence type="ECO:0000256" key="10">
    <source>
        <dbReference type="ARBA" id="ARBA00046288"/>
    </source>
</evidence>
<comment type="similarity">
    <text evidence="2 11">Belongs to the UDP-glycosyltransferase family.</text>
</comment>
<dbReference type="EMBL" id="OU963870">
    <property type="protein sequence ID" value="CAH0395115.1"/>
    <property type="molecule type" value="Genomic_DNA"/>
</dbReference>
<dbReference type="FunFam" id="3.40.50.2000:FF:000050">
    <property type="entry name" value="UDP-glucuronosyltransferase"/>
    <property type="match status" value="1"/>
</dbReference>
<evidence type="ECO:0000313" key="14">
    <source>
        <dbReference type="Proteomes" id="UP001152759"/>
    </source>
</evidence>
<dbReference type="KEGG" id="btab:109039028"/>
<evidence type="ECO:0000256" key="4">
    <source>
        <dbReference type="ARBA" id="ARBA00022679"/>
    </source>
</evidence>
<evidence type="ECO:0000256" key="7">
    <source>
        <dbReference type="ARBA" id="ARBA00022989"/>
    </source>
</evidence>
<keyword evidence="9" id="KW-0325">Glycoprotein</keyword>
<keyword evidence="4 11" id="KW-0808">Transferase</keyword>
<evidence type="ECO:0000256" key="1">
    <source>
        <dbReference type="ARBA" id="ARBA00004240"/>
    </source>
</evidence>
<dbReference type="PANTHER" id="PTHR48043">
    <property type="entry name" value="EG:EG0003.4 PROTEIN-RELATED"/>
    <property type="match status" value="1"/>
</dbReference>
<keyword evidence="3 11" id="KW-0328">Glycosyltransferase</keyword>
<dbReference type="PANTHER" id="PTHR48043:SF145">
    <property type="entry name" value="FI06409P-RELATED"/>
    <property type="match status" value="1"/>
</dbReference>
<dbReference type="GO" id="GO:0015020">
    <property type="term" value="F:glucuronosyltransferase activity"/>
    <property type="evidence" value="ECO:0007669"/>
    <property type="project" value="UniProtKB-EC"/>
</dbReference>
<evidence type="ECO:0000313" key="13">
    <source>
        <dbReference type="EMBL" id="CAH0395115.1"/>
    </source>
</evidence>
<feature type="transmembrane region" description="Helical" evidence="12">
    <location>
        <begin position="493"/>
        <end position="520"/>
    </location>
</feature>
<feature type="signal peptide" evidence="12">
    <location>
        <begin position="1"/>
        <end position="19"/>
    </location>
</feature>
<feature type="chain" id="PRO_5040542832" description="UDP-glucuronosyltransferase" evidence="12">
    <location>
        <begin position="20"/>
        <end position="530"/>
    </location>
</feature>
<gene>
    <name evidence="13" type="ORF">BEMITA_LOCUS13342</name>
</gene>
<keyword evidence="6" id="KW-0256">Endoplasmic reticulum</keyword>
<evidence type="ECO:0000256" key="12">
    <source>
        <dbReference type="RuleBase" id="RU362059"/>
    </source>
</evidence>
<accession>A0A9P0FAE0</accession>
<keyword evidence="12" id="KW-0732">Signal</keyword>
<sequence length="530" mass="60477">MIFLHFYVILILMSASLDAFKILVLYPFPSLSHQQGIMALTERLVKKGHELYVISPNAVPGLEKHDNYTYVNTSFAYAYIPDENNADEEVVNFQRHWSKWEFPKVWKAFADIPRRQLLSEAFLQFDRRVTSEQIHFDLVIAEAFFLPYACAILRNATKSAPIITMTSLMTEFMTEGALGSIEHLSFLPGYYSAYTDRMSLLQKVDNWIAHYYVTGDLFKHLDKAVSRFCREFYGPGFENIASGWRSRSSLTLIASNPMYFYPRLLGPNVIETGPLHFKPLKKLPQNLQNWLDGAEKGVIYFSLGCNMRGKSLDANILANFLKLFAELQPLGYRVLWKWEADEEIPGQSNNILAQKWIPQHSVLAHPKVKAFITQGGLQSFQEAVHYGVPLVGVPFYGDHANNVLKMVDAGIGTQLLPKNLDSYEDIKAALQAVLYDDKYTKNMKRHSAISHDFTSRAMDQALFWVEHVARHGATHLRPSTADASLFEFFCLDIISVIVFLSILFLYIVYFLCRSIIAMICQKSKAKIKSS</sequence>
<name>A0A9P0FAE0_BEMTA</name>
<evidence type="ECO:0000256" key="11">
    <source>
        <dbReference type="RuleBase" id="RU003718"/>
    </source>
</evidence>
<keyword evidence="14" id="KW-1185">Reference proteome</keyword>
<proteinExistence type="inferred from homology"/>
<evidence type="ECO:0000256" key="2">
    <source>
        <dbReference type="ARBA" id="ARBA00009995"/>
    </source>
</evidence>
<comment type="subcellular location">
    <subcellularLocation>
        <location evidence="10">Endomembrane system</location>
        <topology evidence="10">Single-pass type I membrane protein</topology>
    </subcellularLocation>
    <subcellularLocation>
        <location evidence="1">Endoplasmic reticulum</location>
    </subcellularLocation>
    <subcellularLocation>
        <location evidence="12">Membrane</location>
        <topology evidence="12">Single-pass membrane protein</topology>
    </subcellularLocation>
</comment>
<dbReference type="PROSITE" id="PS00375">
    <property type="entry name" value="UDPGT"/>
    <property type="match status" value="1"/>
</dbReference>
<protein>
    <recommendedName>
        <fullName evidence="12">UDP-glucuronosyltransferase</fullName>
        <ecNumber evidence="12">2.4.1.17</ecNumber>
    </recommendedName>
</protein>
<keyword evidence="8 12" id="KW-0472">Membrane</keyword>
<keyword evidence="5 12" id="KW-0812">Transmembrane</keyword>
<reference evidence="13" key="1">
    <citation type="submission" date="2021-12" db="EMBL/GenBank/DDBJ databases">
        <authorList>
            <person name="King R."/>
        </authorList>
    </citation>
    <scope>NUCLEOTIDE SEQUENCE</scope>
</reference>
<dbReference type="CDD" id="cd03784">
    <property type="entry name" value="GT1_Gtf-like"/>
    <property type="match status" value="1"/>
</dbReference>
<evidence type="ECO:0000256" key="5">
    <source>
        <dbReference type="ARBA" id="ARBA00022692"/>
    </source>
</evidence>